<evidence type="ECO:0000313" key="4">
    <source>
        <dbReference type="Proteomes" id="UP000298127"/>
    </source>
</evidence>
<dbReference type="InterPro" id="IPR050902">
    <property type="entry name" value="ABC_Transporter_SBP"/>
</dbReference>
<organism evidence="3 4">
    <name type="scientific">Orlajensenia leifsoniae</name>
    <dbReference type="NCBI Taxonomy" id="2561933"/>
    <lineage>
        <taxon>Bacteria</taxon>
        <taxon>Bacillati</taxon>
        <taxon>Actinomycetota</taxon>
        <taxon>Actinomycetes</taxon>
        <taxon>Micrococcales</taxon>
        <taxon>Microbacteriaceae</taxon>
        <taxon>Orlajensenia</taxon>
    </lineage>
</organism>
<accession>A0A4Y9R176</accession>
<keyword evidence="4" id="KW-1185">Reference proteome</keyword>
<dbReference type="NCBIfam" id="TIGR03868">
    <property type="entry name" value="F420-O_ABCperi"/>
    <property type="match status" value="1"/>
</dbReference>
<protein>
    <submittedName>
        <fullName evidence="3">Putative F420-0 ABC transporter substrate-binding protein</fullName>
    </submittedName>
</protein>
<dbReference type="SUPFAM" id="SSF53807">
    <property type="entry name" value="Helical backbone' metal receptor"/>
    <property type="match status" value="1"/>
</dbReference>
<gene>
    <name evidence="3" type="ORF">E4M00_10675</name>
</gene>
<feature type="domain" description="Fe/B12 periplasmic-binding" evidence="2">
    <location>
        <begin position="84"/>
        <end position="354"/>
    </location>
</feature>
<dbReference type="Pfam" id="PF01497">
    <property type="entry name" value="Peripla_BP_2"/>
    <property type="match status" value="1"/>
</dbReference>
<sequence>MSATVRVRSLVLSLHPPEATIRRSVVPLVTLAASVALLSGCAATPEPSSTAAASGSGTDTASTGYPLTVDNCGTEVTFTQAPQKVVTIKSTTLETLLALGLGDHVVGSAFTDGPVPDDQADAAAAITSISDFVPGQEATLALEPDLVYAGWESNLTAEGAGDRATLAGLGVNSYVAPSACKEEAYKPDPLTFDDVFSEIEEVGAIFDVSDRAAELVAEQEKDLAAVTKNESGLTALWYSSGTDTPYVGAGIGAPEMMMEAAGLENIAADVHDTWSALGWESIVADDPDVIVLIDATWNTAASKIATLEANPATAELTAVKEKHYVTVPFPAGEAGVRNVDAVSSITDQLETLGL</sequence>
<evidence type="ECO:0000259" key="2">
    <source>
        <dbReference type="PROSITE" id="PS50983"/>
    </source>
</evidence>
<evidence type="ECO:0000256" key="1">
    <source>
        <dbReference type="ARBA" id="ARBA00008814"/>
    </source>
</evidence>
<dbReference type="PROSITE" id="PS50983">
    <property type="entry name" value="FE_B12_PBP"/>
    <property type="match status" value="1"/>
</dbReference>
<dbReference type="EMBL" id="SPQZ01000003">
    <property type="protein sequence ID" value="TFV98444.1"/>
    <property type="molecule type" value="Genomic_DNA"/>
</dbReference>
<comment type="caution">
    <text evidence="3">The sequence shown here is derived from an EMBL/GenBank/DDBJ whole genome shotgun (WGS) entry which is preliminary data.</text>
</comment>
<dbReference type="RefSeq" id="WP_135120465.1">
    <property type="nucleotide sequence ID" value="NZ_SPQZ01000003.1"/>
</dbReference>
<evidence type="ECO:0000313" key="3">
    <source>
        <dbReference type="EMBL" id="TFV98444.1"/>
    </source>
</evidence>
<dbReference type="Proteomes" id="UP000298127">
    <property type="component" value="Unassembled WGS sequence"/>
</dbReference>
<proteinExistence type="inferred from homology"/>
<reference evidence="3 4" key="1">
    <citation type="journal article" date="2018" name="J. Microbiol.">
        <title>Leifsonia flava sp. nov., a novel actinobacterium isolated from the rhizosphere of Aquilegia viridiflora.</title>
        <authorList>
            <person name="Cai Y."/>
            <person name="Tao W.Z."/>
            <person name="Ma Y.J."/>
            <person name="Cheng J."/>
            <person name="Zhang M.Y."/>
            <person name="Zhang Y.X."/>
        </authorList>
    </citation>
    <scope>NUCLEOTIDE SEQUENCE [LARGE SCALE GENOMIC DNA]</scope>
    <source>
        <strain evidence="3 4">SYP-B2174</strain>
    </source>
</reference>
<name>A0A4Y9R176_9MICO</name>
<dbReference type="Gene3D" id="3.40.50.1980">
    <property type="entry name" value="Nitrogenase molybdenum iron protein domain"/>
    <property type="match status" value="2"/>
</dbReference>
<comment type="similarity">
    <text evidence="1">Belongs to the bacterial solute-binding protein 8 family.</text>
</comment>
<dbReference type="InterPro" id="IPR022287">
    <property type="entry name" value="ABC_trnsptr_F420-0_sub-bd_pred"/>
</dbReference>
<dbReference type="PANTHER" id="PTHR30535">
    <property type="entry name" value="VITAMIN B12-BINDING PROTEIN"/>
    <property type="match status" value="1"/>
</dbReference>
<dbReference type="InterPro" id="IPR002491">
    <property type="entry name" value="ABC_transptr_periplasmic_BD"/>
</dbReference>
<dbReference type="AlphaFoldDB" id="A0A4Y9R176"/>
<dbReference type="PANTHER" id="PTHR30535:SF7">
    <property type="entry name" value="IRON(III) DICITRATE-BINDING PROTEIN"/>
    <property type="match status" value="1"/>
</dbReference>